<feature type="region of interest" description="Disordered" evidence="1">
    <location>
        <begin position="147"/>
        <end position="210"/>
    </location>
</feature>
<evidence type="ECO:0000313" key="2">
    <source>
        <dbReference type="EMBL" id="MCR0982750.1"/>
    </source>
</evidence>
<accession>A0ABT1X3R6</accession>
<evidence type="ECO:0000313" key="3">
    <source>
        <dbReference type="Proteomes" id="UP001524642"/>
    </source>
</evidence>
<sequence>MSNYLDRLVARALRETPALQPRAPLLFGPAPAEATLGEPPSRAAPERPHPAPPRATGRPRAEGPGRHGGAAAPTAPATAPLQEQRPGVPIARGSAPPGRSEPEVEPEGRRATEGSRTAGKAAPLQSAPMDAPMAAPAVAALPLAVSAAPPAPAAPGSVAVPLLPRPAPDTPAPDRPPVRTAPLEALPSGPRAAGQAEQPQAKPSPMPAAPAPVVIEIGAIEFRAPPPAAPATLPGPRRPALSLGDYLARRDRRPG</sequence>
<feature type="compositionally biased region" description="Low complexity" evidence="1">
    <location>
        <begin position="147"/>
        <end position="162"/>
    </location>
</feature>
<feature type="compositionally biased region" description="Low complexity" evidence="1">
    <location>
        <begin position="69"/>
        <end position="80"/>
    </location>
</feature>
<keyword evidence="3" id="KW-1185">Reference proteome</keyword>
<feature type="compositionally biased region" description="Pro residues" evidence="1">
    <location>
        <begin position="163"/>
        <end position="175"/>
    </location>
</feature>
<dbReference type="Proteomes" id="UP001524642">
    <property type="component" value="Unassembled WGS sequence"/>
</dbReference>
<protein>
    <recommendedName>
        <fullName evidence="4">Meckel syndrome type 1 protein</fullName>
    </recommendedName>
</protein>
<proteinExistence type="predicted"/>
<comment type="caution">
    <text evidence="2">The sequence shown here is derived from an EMBL/GenBank/DDBJ whole genome shotgun (WGS) entry which is preliminary data.</text>
</comment>
<dbReference type="EMBL" id="JANJOU010000008">
    <property type="protein sequence ID" value="MCR0982750.1"/>
    <property type="molecule type" value="Genomic_DNA"/>
</dbReference>
<feature type="region of interest" description="Disordered" evidence="1">
    <location>
        <begin position="225"/>
        <end position="255"/>
    </location>
</feature>
<gene>
    <name evidence="2" type="ORF">NRP21_11885</name>
</gene>
<feature type="compositionally biased region" description="Low complexity" evidence="1">
    <location>
        <begin position="230"/>
        <end position="240"/>
    </location>
</feature>
<evidence type="ECO:0000256" key="1">
    <source>
        <dbReference type="SAM" id="MobiDB-lite"/>
    </source>
</evidence>
<dbReference type="RefSeq" id="WP_257716414.1">
    <property type="nucleotide sequence ID" value="NZ_JANJOU010000008.1"/>
</dbReference>
<feature type="compositionally biased region" description="Basic and acidic residues" evidence="1">
    <location>
        <begin position="100"/>
        <end position="113"/>
    </location>
</feature>
<name>A0ABT1X3R6_9PROT</name>
<organism evidence="2 3">
    <name type="scientific">Roseomonas populi</name>
    <dbReference type="NCBI Taxonomy" id="3121582"/>
    <lineage>
        <taxon>Bacteria</taxon>
        <taxon>Pseudomonadati</taxon>
        <taxon>Pseudomonadota</taxon>
        <taxon>Alphaproteobacteria</taxon>
        <taxon>Acetobacterales</taxon>
        <taxon>Roseomonadaceae</taxon>
        <taxon>Roseomonas</taxon>
    </lineage>
</organism>
<feature type="region of interest" description="Disordered" evidence="1">
    <location>
        <begin position="15"/>
        <end position="130"/>
    </location>
</feature>
<reference evidence="2 3" key="1">
    <citation type="submission" date="2022-06" db="EMBL/GenBank/DDBJ databases">
        <title>Roseomonas CN29.</title>
        <authorList>
            <person name="Cheng Y."/>
            <person name="He X."/>
        </authorList>
    </citation>
    <scope>NUCLEOTIDE SEQUENCE [LARGE SCALE GENOMIC DNA]</scope>
    <source>
        <strain evidence="2 3">CN29</strain>
    </source>
</reference>
<evidence type="ECO:0008006" key="4">
    <source>
        <dbReference type="Google" id="ProtNLM"/>
    </source>
</evidence>